<dbReference type="Pfam" id="PF13464">
    <property type="entry name" value="RodZ_C"/>
    <property type="match status" value="1"/>
</dbReference>
<dbReference type="GO" id="GO:0003677">
    <property type="term" value="F:DNA binding"/>
    <property type="evidence" value="ECO:0007669"/>
    <property type="project" value="InterPro"/>
</dbReference>
<evidence type="ECO:0000256" key="2">
    <source>
        <dbReference type="SAM" id="Phobius"/>
    </source>
</evidence>
<dbReference type="PANTHER" id="PTHR34475">
    <property type="match status" value="1"/>
</dbReference>
<feature type="transmembrane region" description="Helical" evidence="2">
    <location>
        <begin position="121"/>
        <end position="142"/>
    </location>
</feature>
<dbReference type="STRING" id="749551.HMPREF9555_01868"/>
<keyword evidence="2" id="KW-0472">Membrane</keyword>
<dbReference type="EMBL" id="AECV01000049">
    <property type="protein sequence ID" value="EFW28942.1"/>
    <property type="molecule type" value="Genomic_DNA"/>
</dbReference>
<dbReference type="InterPro" id="IPR050400">
    <property type="entry name" value="Bact_Cytoskel_RodZ"/>
</dbReference>
<keyword evidence="5" id="KW-1185">Reference proteome</keyword>
<name>E7N4C5_9FIRM</name>
<feature type="region of interest" description="Disordered" evidence="1">
    <location>
        <begin position="256"/>
        <end position="296"/>
    </location>
</feature>
<evidence type="ECO:0000313" key="4">
    <source>
        <dbReference type="EMBL" id="EFW28942.1"/>
    </source>
</evidence>
<feature type="domain" description="Cytoskeleton protein RodZ-like C-terminal" evidence="3">
    <location>
        <begin position="184"/>
        <end position="248"/>
    </location>
</feature>
<evidence type="ECO:0000259" key="3">
    <source>
        <dbReference type="Pfam" id="PF13464"/>
    </source>
</evidence>
<dbReference type="Proteomes" id="UP000004633">
    <property type="component" value="Unassembled WGS sequence"/>
</dbReference>
<keyword evidence="2" id="KW-1133">Transmembrane helix</keyword>
<dbReference type="InterPro" id="IPR025194">
    <property type="entry name" value="RodZ-like_C"/>
</dbReference>
<dbReference type="HOGENOM" id="CLU_047530_1_2_9"/>
<keyword evidence="2" id="KW-0812">Transmembrane</keyword>
<evidence type="ECO:0000313" key="5">
    <source>
        <dbReference type="Proteomes" id="UP000004633"/>
    </source>
</evidence>
<sequence length="296" mass="31523">MVGDVLRKEREKQGMTIADIEKGTSIRALYIECIERGNIEGLPGMVYAKGFVRNYASFLRLDAEKLMQQFAEEQGTPIAPPPPAEEKPHRVTLSSVGDESLSKISIGGNGSSSYAGIFGKLAVGIIVLVALVGGGAALVSYINTPARETVQVPSEKTTVAAPAAEADAADEARSAAAQDVRVSIHLSERCWTEVQVDGETVYEGLLEEGVTENWQGKDSIVVRAGNAGAVEVTANGKKLGKFGAVGEVVERRFTKTTKDLKDTVSMPAPHPSAEAEKTPQPVRSPKDASKDTKNMR</sequence>
<dbReference type="AlphaFoldDB" id="E7N4C5"/>
<proteinExistence type="predicted"/>
<organism evidence="4 5">
    <name type="scientific">Selenomonas artemidis F0399</name>
    <dbReference type="NCBI Taxonomy" id="749551"/>
    <lineage>
        <taxon>Bacteria</taxon>
        <taxon>Bacillati</taxon>
        <taxon>Bacillota</taxon>
        <taxon>Negativicutes</taxon>
        <taxon>Selenomonadales</taxon>
        <taxon>Selenomonadaceae</taxon>
        <taxon>Selenomonas</taxon>
    </lineage>
</organism>
<accession>E7N4C5</accession>
<comment type="caution">
    <text evidence="4">The sequence shown here is derived from an EMBL/GenBank/DDBJ whole genome shotgun (WGS) entry which is preliminary data.</text>
</comment>
<feature type="compositionally biased region" description="Basic and acidic residues" evidence="1">
    <location>
        <begin position="284"/>
        <end position="296"/>
    </location>
</feature>
<dbReference type="RefSeq" id="WP_009350517.1">
    <property type="nucleotide sequence ID" value="NZ_GL638151.1"/>
</dbReference>
<dbReference type="InterPro" id="IPR010982">
    <property type="entry name" value="Lambda_DNA-bd_dom_sf"/>
</dbReference>
<protein>
    <recommendedName>
        <fullName evidence="3">Cytoskeleton protein RodZ-like C-terminal domain-containing protein</fullName>
    </recommendedName>
</protein>
<gene>
    <name evidence="4" type="ORF">HMPREF9555_01868</name>
</gene>
<reference evidence="4 5" key="1">
    <citation type="submission" date="2010-08" db="EMBL/GenBank/DDBJ databases">
        <authorList>
            <person name="Weinstock G."/>
            <person name="Sodergren E."/>
            <person name="Clifton S."/>
            <person name="Fulton L."/>
            <person name="Fulton B."/>
            <person name="Courtney L."/>
            <person name="Fronick C."/>
            <person name="Harrison M."/>
            <person name="Strong C."/>
            <person name="Farmer C."/>
            <person name="Delahaunty K."/>
            <person name="Markovic C."/>
            <person name="Hall O."/>
            <person name="Minx P."/>
            <person name="Tomlinson C."/>
            <person name="Mitreva M."/>
            <person name="Hou S."/>
            <person name="Chen J."/>
            <person name="Wollam A."/>
            <person name="Pepin K.H."/>
            <person name="Johnson M."/>
            <person name="Bhonagiri V."/>
            <person name="Zhang X."/>
            <person name="Suruliraj S."/>
            <person name="Warren W."/>
            <person name="Chinwalla A."/>
            <person name="Mardis E.R."/>
            <person name="Wilson R.K."/>
        </authorList>
    </citation>
    <scope>NUCLEOTIDE SEQUENCE [LARGE SCALE GENOMIC DNA]</scope>
    <source>
        <strain evidence="4 5">F0399</strain>
    </source>
</reference>
<dbReference type="Gene3D" id="1.10.260.40">
    <property type="entry name" value="lambda repressor-like DNA-binding domains"/>
    <property type="match status" value="1"/>
</dbReference>
<dbReference type="Pfam" id="PF13413">
    <property type="entry name" value="HTH_25"/>
    <property type="match status" value="1"/>
</dbReference>
<dbReference type="PANTHER" id="PTHR34475:SF1">
    <property type="entry name" value="CYTOSKELETON PROTEIN RODZ"/>
    <property type="match status" value="1"/>
</dbReference>
<evidence type="ECO:0000256" key="1">
    <source>
        <dbReference type="SAM" id="MobiDB-lite"/>
    </source>
</evidence>